<evidence type="ECO:0000313" key="1">
    <source>
        <dbReference type="EMBL" id="KOC64794.1"/>
    </source>
</evidence>
<sequence>MVGLIVQQFFLGFRFWKKVVRSDFFMEIDVVGDRGRLESLDSGFWGNCEFNCGAN</sequence>
<evidence type="ECO:0000313" key="2">
    <source>
        <dbReference type="Proteomes" id="UP000053825"/>
    </source>
</evidence>
<keyword evidence="2" id="KW-1185">Reference proteome</keyword>
<organism evidence="1 2">
    <name type="scientific">Habropoda laboriosa</name>
    <dbReference type="NCBI Taxonomy" id="597456"/>
    <lineage>
        <taxon>Eukaryota</taxon>
        <taxon>Metazoa</taxon>
        <taxon>Ecdysozoa</taxon>
        <taxon>Arthropoda</taxon>
        <taxon>Hexapoda</taxon>
        <taxon>Insecta</taxon>
        <taxon>Pterygota</taxon>
        <taxon>Neoptera</taxon>
        <taxon>Endopterygota</taxon>
        <taxon>Hymenoptera</taxon>
        <taxon>Apocrita</taxon>
        <taxon>Aculeata</taxon>
        <taxon>Apoidea</taxon>
        <taxon>Anthophila</taxon>
        <taxon>Apidae</taxon>
        <taxon>Habropoda</taxon>
    </lineage>
</organism>
<proteinExistence type="predicted"/>
<reference evidence="1 2" key="1">
    <citation type="submission" date="2015-07" db="EMBL/GenBank/DDBJ databases">
        <title>The genome of Habropoda laboriosa.</title>
        <authorList>
            <person name="Pan H."/>
            <person name="Kapheim K."/>
        </authorList>
    </citation>
    <scope>NUCLEOTIDE SEQUENCE [LARGE SCALE GENOMIC DNA]</scope>
    <source>
        <strain evidence="1">0110345459</strain>
    </source>
</reference>
<protein>
    <submittedName>
        <fullName evidence="1">Uncharacterized protein</fullName>
    </submittedName>
</protein>
<dbReference type="Proteomes" id="UP000053825">
    <property type="component" value="Unassembled WGS sequence"/>
</dbReference>
<gene>
    <name evidence="1" type="ORF">WH47_00297</name>
</gene>
<accession>A0A0L7R1S6</accession>
<dbReference type="EMBL" id="KQ414667">
    <property type="protein sequence ID" value="KOC64794.1"/>
    <property type="molecule type" value="Genomic_DNA"/>
</dbReference>
<name>A0A0L7R1S6_9HYME</name>
<dbReference type="AlphaFoldDB" id="A0A0L7R1S6"/>